<dbReference type="Gene3D" id="3.20.20.80">
    <property type="entry name" value="Glycosidases"/>
    <property type="match status" value="1"/>
</dbReference>
<keyword evidence="4" id="KW-1185">Reference proteome</keyword>
<evidence type="ECO:0000256" key="1">
    <source>
        <dbReference type="SAM" id="MobiDB-lite"/>
    </source>
</evidence>
<dbReference type="EMBL" id="JBHLVF010000041">
    <property type="protein sequence ID" value="MFC0394238.1"/>
    <property type="molecule type" value="Genomic_DNA"/>
</dbReference>
<proteinExistence type="predicted"/>
<name>A0ABV6JEA3_9BACL</name>
<feature type="chain" id="PRO_5047184344" evidence="2">
    <location>
        <begin position="28"/>
        <end position="1231"/>
    </location>
</feature>
<feature type="region of interest" description="Disordered" evidence="1">
    <location>
        <begin position="360"/>
        <end position="387"/>
    </location>
</feature>
<sequence>MNRKQWLTVLLVMALAFPLLHALPASAAYEDVLVPTGDPWTPVQMENGITLGQSFTAPRAFDVVLISTPTWNKADSGFTFTLRSDNPEGAVLFTKIIPNAVDGQTAIDLPEELAPGAYYVEMSDPVGPIGWWTKPDLYAGGTAYTSGTAVPSQDRSIVLRSAGGGVQPPVEFIYEDIFVPHAGSMNPVMLVDGEPIGQDFLAARPFNQLTLAAPTWTQADSGFTFTLYKDGPSGKPVFTTDVHNARDNRTDLFLPEQPPGRYYAEMSNPVGAIGWWTRTDDDAYAGGIAYLNGKALTGADRAIVARLVEEQTTAEEPAFVPHACPAPAASPSLTAAPQIEHPEPPVPMEATTYDVQSDMASENAADGSDTSTAARSGGGMESGAGRYLKPPRHYEALHMLVSRGTSAFDLSNTPVYTDRPIIPSGQTGSLDSVGSEGSLGQEFVTTSPIAGLKLDASLSGTGASTALTVRQGGPTGAIIYCGTVDAQSAGGTITFPSQPEGRYYVEMSQPQGSAGWTTYSDVYAKGTAYLNGTIVPGSDRGVSSVHEVGNSLGQSFQAVEPFNQLLVPLQHAASDVEVRLYYRGTDERADNVLMINAKLEKLNRKWAYVRVGDQPAGRYYVEFTSKGSGTVRFPIADDSYSGGEAYRYGEPWAGHDVVLAYARSGEPTMEWDTNSGAWIAVDDLGRQTTGSPTSSDQANEKFVGIFYHTWHGQHGSGGPYDISKITAQDPSAITNADSPLWGPMFTAHHWGESVFGYYLSDDEFVIRKHAQMLTDIGVDAVIFDESNNVSYKSIYMKLLRVYREIRLEGGKTPQVIFLTPFGNSSKVVEELYDNLYGAGLFEDLWFQWDGKPIIMANPDTLDAKYKDFFTVRRPQASYFAGPQTANSWGWLEVAPQHGFYDEDGNIEEVTVGVAQNSVNGRLSTFTEEGATGRSFHNGQSPTEPYPTAQGLNFQEQWDRALELDPEFVFVTGWNEWTAGRYAEWNGVSLPVMFVDQFNQEFSRDVEPMVGGHGDNYYYQLAANIARFKGTNAAQPAAKAIGARIDSKFNDWKAVRSSYKDDYGDTMHRSNKGYGDYFYVNETGRNDLVEQRVTHDKDNAYFYVKSKDALTSHTDPHWMQLFLNTDGIYTTGWHGYDYVVGDSAVSASNTSLHRMNADGSLTFVANVSYRYKNNELELAIPLTKLGYPAKTRTFQFDFKWADNIQSYDITEFTVNGDSAPNNRFNYRYTATK</sequence>
<dbReference type="Proteomes" id="UP001589818">
    <property type="component" value="Unassembled WGS sequence"/>
</dbReference>
<accession>A0ABV6JEA3</accession>
<feature type="region of interest" description="Disordered" evidence="1">
    <location>
        <begin position="321"/>
        <end position="343"/>
    </location>
</feature>
<evidence type="ECO:0000313" key="3">
    <source>
        <dbReference type="EMBL" id="MFC0394238.1"/>
    </source>
</evidence>
<dbReference type="CDD" id="cd00241">
    <property type="entry name" value="DOMON_like"/>
    <property type="match status" value="1"/>
</dbReference>
<organism evidence="3 4">
    <name type="scientific">Paenibacillus mendelii</name>
    <dbReference type="NCBI Taxonomy" id="206163"/>
    <lineage>
        <taxon>Bacteria</taxon>
        <taxon>Bacillati</taxon>
        <taxon>Bacillota</taxon>
        <taxon>Bacilli</taxon>
        <taxon>Bacillales</taxon>
        <taxon>Paenibacillaceae</taxon>
        <taxon>Paenibacillus</taxon>
    </lineage>
</organism>
<feature type="region of interest" description="Disordered" evidence="1">
    <location>
        <begin position="419"/>
        <end position="439"/>
    </location>
</feature>
<gene>
    <name evidence="3" type="ORF">ACFFJ8_23085</name>
</gene>
<feature type="signal peptide" evidence="2">
    <location>
        <begin position="1"/>
        <end position="27"/>
    </location>
</feature>
<dbReference type="RefSeq" id="WP_204815396.1">
    <property type="nucleotide sequence ID" value="NZ_JANHOF010000001.1"/>
</dbReference>
<keyword evidence="2" id="KW-0732">Signal</keyword>
<protein>
    <submittedName>
        <fullName evidence="3">Uncharacterized protein</fullName>
    </submittedName>
</protein>
<evidence type="ECO:0000256" key="2">
    <source>
        <dbReference type="SAM" id="SignalP"/>
    </source>
</evidence>
<evidence type="ECO:0000313" key="4">
    <source>
        <dbReference type="Proteomes" id="UP001589818"/>
    </source>
</evidence>
<reference evidence="3 4" key="1">
    <citation type="submission" date="2024-09" db="EMBL/GenBank/DDBJ databases">
        <authorList>
            <person name="Sun Q."/>
            <person name="Mori K."/>
        </authorList>
    </citation>
    <scope>NUCLEOTIDE SEQUENCE [LARGE SCALE GENOMIC DNA]</scope>
    <source>
        <strain evidence="3 4">CCM 4839</strain>
    </source>
</reference>
<comment type="caution">
    <text evidence="3">The sequence shown here is derived from an EMBL/GenBank/DDBJ whole genome shotgun (WGS) entry which is preliminary data.</text>
</comment>
<feature type="compositionally biased region" description="Low complexity" evidence="1">
    <location>
        <begin position="321"/>
        <end position="337"/>
    </location>
</feature>